<keyword evidence="2" id="KW-1185">Reference proteome</keyword>
<protein>
    <submittedName>
        <fullName evidence="1">Uncharacterized protein</fullName>
    </submittedName>
</protein>
<evidence type="ECO:0000313" key="1">
    <source>
        <dbReference type="EMBL" id="OON15713.1"/>
    </source>
</evidence>
<evidence type="ECO:0000313" key="2">
    <source>
        <dbReference type="Proteomes" id="UP000243686"/>
    </source>
</evidence>
<sequence>MPFYEYSTVYSAVPNTDRNDKRIWIDDESKASEMVYWRVKRDSKVEYVKIHNVQTNTVQLECMLEPPPQAFCCLDNIHENEIAMLAECSQKVFKSMITENDYRLAYVNSGGISWKHLVVTIYLRTPQGMRRYFFGWPHYMKRLVCSEIASMGNFVSPRRLEWFFSGSEQHKLTYAQFYAAQGRVLAGETIMLSITAFLRPGDSLHAYVVSFNEDHGSFSLTALQGIAERPVQSDVYQFTESVQLMPDYTTMVRQKQFGHKLRLEDRAVLVLAGRVGSREEKILYDLFHNWIVKRKPVEFVWSEFHSPGIRILPVMTAEYSVATPGRTIKISVSVEQLDNIICSRYDKKSGTYVVTKRLTASSEIFRISMPSVIPSDTGIYQCGLGESIGSSASVWEEFEEVSYDEDKVTDAGGKQSPKVLDHQIVIVLPEQRQLSIGVEWRIAVPEDNWAPDEEDPVHERDIFVFTEKNPPFIVCAVTLSAYYDNFEGLTATDRVVNLPVASKLTMVDSQIQQLPDDKARIVRAYTIDSHIFGDSPNLHRASCVYQYTPSIGLARTDYFTDPDKRTLTANLSFYYVRAFEPDIFGMTINTSSPGVTSALRQFKLMLNRTYNTLDFPSVSTRISGELSGAFQAVGRDSVDKIFIWTASGIGSDLVELCKWTKTKLTSDVPKTQLSNVTTHGEYMNLWHYQFVCQIRETAGCVVLSAIDTDRKVMGSELIKIAEVLRPVLCNLTGNTQLMELPRLNLPTQIHRLVVLNSEVTKRPEVDGVRPVLDSSWITADEPRLLDRFIHSGQRTWRAVDFHRSGSVTRLLEDTYGFDLHAQVESSNASFKIWAAYKSKEGISVWECDASPTEVMVTNSSSSHPFLLNTSFSCALQAEYQALIFLAINEHVPKIERKVEMVLINELSRMISYWLANPNSTVAIGVEEYIPVHFTYLIQKLNLGWHGIVPESTEWSILLSGTRNLEETWLRCWHFQLNMSVMTTQTFDCGQAVASLNSTSAKPGDSGVYKCIRGQCGPTNTTTVALESRLLLVYPTVERVYTYFAYVNKTLDELVSGAEQKERPRLAGRQPGFIYCMHASPKGYIPLNRVNLRLMAKCDGKLESDELLPFHRVSYKSYQKEHGLFDLAQYDITQHRFKNGCNLVIARCFLQFRDELVTEYNMNGIPAETMSSSLLVEVDNFSNPVIFREWINTEDSNLRRAISMATLDPLSYLQIQDAVEFHFHEAKQHTLDFYVSPRNTALAVHLYFNDGDSLLLTTCVSVSRQMVTRESAPQDMIGHYEKLQEAIDKQLLLVRFKCHIKPEHVGLSIIIHTDAKHMGEVEETIHHLVQYRDRHTAKMIHGWGSRHLYLNLVYQVPKPPPNPKERIPLSASVLFNDDPEVPEVPMTDEEPVFGFAWCPLFNQNANRTQNWVHQSIGPTQVTHCMLSHRAAEIHILMQGHDPTRYQVDKYGHALSGLSISSTNAHLFTAAYAAFNLPSVLMLGTKN</sequence>
<dbReference type="Proteomes" id="UP000243686">
    <property type="component" value="Unassembled WGS sequence"/>
</dbReference>
<name>A0A1S8WN59_OPIVI</name>
<gene>
    <name evidence="1" type="ORF">X801_08480</name>
</gene>
<dbReference type="EMBL" id="KV902963">
    <property type="protein sequence ID" value="OON15713.1"/>
    <property type="molecule type" value="Genomic_DNA"/>
</dbReference>
<proteinExistence type="predicted"/>
<reference evidence="1 2" key="1">
    <citation type="submission" date="2015-03" db="EMBL/GenBank/DDBJ databases">
        <title>Draft genome of the nematode, Opisthorchis viverrini.</title>
        <authorList>
            <person name="Mitreva M."/>
        </authorList>
    </citation>
    <scope>NUCLEOTIDE SEQUENCE [LARGE SCALE GENOMIC DNA]</scope>
    <source>
        <strain evidence="1">Khon Kaen</strain>
    </source>
</reference>
<organism evidence="1 2">
    <name type="scientific">Opisthorchis viverrini</name>
    <name type="common">Southeast Asian liver fluke</name>
    <dbReference type="NCBI Taxonomy" id="6198"/>
    <lineage>
        <taxon>Eukaryota</taxon>
        <taxon>Metazoa</taxon>
        <taxon>Spiralia</taxon>
        <taxon>Lophotrochozoa</taxon>
        <taxon>Platyhelminthes</taxon>
        <taxon>Trematoda</taxon>
        <taxon>Digenea</taxon>
        <taxon>Opisthorchiida</taxon>
        <taxon>Opisthorchiata</taxon>
        <taxon>Opisthorchiidae</taxon>
        <taxon>Opisthorchis</taxon>
    </lineage>
</organism>
<accession>A0A1S8WN59</accession>